<comment type="caution">
    <text evidence="3">The sequence shown here is derived from an EMBL/GenBank/DDBJ whole genome shotgun (WGS) entry which is preliminary data.</text>
</comment>
<dbReference type="Pfam" id="PF17406">
    <property type="entry name" value="Nrap_D5"/>
    <property type="match status" value="1"/>
</dbReference>
<dbReference type="PANTHER" id="PTHR17972">
    <property type="entry name" value="NUCLEOLAR RNA-ASSOCIATED PROTEIN"/>
    <property type="match status" value="1"/>
</dbReference>
<keyword evidence="1" id="KW-0539">Nucleus</keyword>
<organism evidence="3 4">
    <name type="scientific">Protopolystoma xenopodis</name>
    <dbReference type="NCBI Taxonomy" id="117903"/>
    <lineage>
        <taxon>Eukaryota</taxon>
        <taxon>Metazoa</taxon>
        <taxon>Spiralia</taxon>
        <taxon>Lophotrochozoa</taxon>
        <taxon>Platyhelminthes</taxon>
        <taxon>Monogenea</taxon>
        <taxon>Polyopisthocotylea</taxon>
        <taxon>Polystomatidea</taxon>
        <taxon>Polystomatidae</taxon>
        <taxon>Protopolystoma</taxon>
    </lineage>
</organism>
<dbReference type="EMBL" id="CAAALY010253897">
    <property type="protein sequence ID" value="VEL37063.1"/>
    <property type="molecule type" value="Genomic_DNA"/>
</dbReference>
<dbReference type="GO" id="GO:0006409">
    <property type="term" value="P:tRNA export from nucleus"/>
    <property type="evidence" value="ECO:0007669"/>
    <property type="project" value="TreeGrafter"/>
</dbReference>
<dbReference type="GO" id="GO:0034456">
    <property type="term" value="C:UTP-C complex"/>
    <property type="evidence" value="ECO:0007669"/>
    <property type="project" value="TreeGrafter"/>
</dbReference>
<accession>A0A448XI49</accession>
<comment type="subcellular location">
    <subcellularLocation>
        <location evidence="1">Nucleus</location>
        <location evidence="1">Nucleolus</location>
    </subcellularLocation>
</comment>
<dbReference type="InterPro" id="IPR005554">
    <property type="entry name" value="NOL6/Upt22"/>
</dbReference>
<protein>
    <recommendedName>
        <fullName evidence="1">Nucleolar protein 6</fullName>
    </recommendedName>
</protein>
<dbReference type="GO" id="GO:0032545">
    <property type="term" value="C:CURI complex"/>
    <property type="evidence" value="ECO:0007669"/>
    <property type="project" value="TreeGrafter"/>
</dbReference>
<reference evidence="3" key="1">
    <citation type="submission" date="2018-11" db="EMBL/GenBank/DDBJ databases">
        <authorList>
            <consortium name="Pathogen Informatics"/>
        </authorList>
    </citation>
    <scope>NUCLEOTIDE SEQUENCE</scope>
</reference>
<evidence type="ECO:0000313" key="4">
    <source>
        <dbReference type="Proteomes" id="UP000784294"/>
    </source>
</evidence>
<name>A0A448XI49_9PLAT</name>
<evidence type="ECO:0000259" key="2">
    <source>
        <dbReference type="Pfam" id="PF17406"/>
    </source>
</evidence>
<evidence type="ECO:0000256" key="1">
    <source>
        <dbReference type="RuleBase" id="RU364032"/>
    </source>
</evidence>
<dbReference type="GO" id="GO:0003723">
    <property type="term" value="F:RNA binding"/>
    <property type="evidence" value="ECO:0007669"/>
    <property type="project" value="UniProtKB-KW"/>
</dbReference>
<sequence length="375" mass="40930">MLIPYFSPDGLIFRLSIAERRELHLLQQLPFLRDSFSESNVTNQSSSGVCDDGWTTVGSGGAVPAAMNRKEKRGTGLLSAFNRVPRIDTPLSLAWARMHLHLPQVASLLMAISRSHPFAYPQACRLAKRWLAAHGFPVITCPELASEEACLLSQDPGCSVSSKLSGAGQYFLLARKQGSRMAGVLGYGANRMTEIALELLVARAGGFIGGVVDGLSTDRQGSAHLLANQKAMSPFAVFLRFLNLLANFNWETKPLLINLNDGFSGTNLLYFTHYLFLSVDKTIRHQALTSFHEALRGDLPAMVLATPIDPRGVQWTIQGPSRLGLSNLKHLACRSHSLLRAMAVAGADIFLMKASGCFPLEFLISAPFKNLHSVR</sequence>
<gene>
    <name evidence="3" type="ORF">PXEA_LOCUS30503</name>
</gene>
<dbReference type="AlphaFoldDB" id="A0A448XI49"/>
<dbReference type="GO" id="GO:0032040">
    <property type="term" value="C:small-subunit processome"/>
    <property type="evidence" value="ECO:0007669"/>
    <property type="project" value="TreeGrafter"/>
</dbReference>
<keyword evidence="4" id="KW-1185">Reference proteome</keyword>
<dbReference type="OrthoDB" id="10251401at2759"/>
<dbReference type="GO" id="GO:0006364">
    <property type="term" value="P:rRNA processing"/>
    <property type="evidence" value="ECO:0007669"/>
    <property type="project" value="TreeGrafter"/>
</dbReference>
<dbReference type="PANTHER" id="PTHR17972:SF0">
    <property type="entry name" value="NUCLEOLAR PROTEIN 6"/>
    <property type="match status" value="1"/>
</dbReference>
<proteinExistence type="inferred from homology"/>
<dbReference type="InterPro" id="IPR035370">
    <property type="entry name" value="Nrap_D5"/>
</dbReference>
<dbReference type="Proteomes" id="UP000784294">
    <property type="component" value="Unassembled WGS sequence"/>
</dbReference>
<feature type="domain" description="Nrap protein" evidence="2">
    <location>
        <begin position="230"/>
        <end position="343"/>
    </location>
</feature>
<evidence type="ECO:0000313" key="3">
    <source>
        <dbReference type="EMBL" id="VEL37063.1"/>
    </source>
</evidence>
<comment type="similarity">
    <text evidence="1">Belongs to the NRAP family.</text>
</comment>
<keyword evidence="1" id="KW-0694">RNA-binding</keyword>